<reference evidence="2 3" key="1">
    <citation type="journal article" date="2023" name="G3 (Bethesda)">
        <title>A chromosome-length genome assembly and annotation of blackberry (Rubus argutus, cv. 'Hillquist').</title>
        <authorList>
            <person name="Bruna T."/>
            <person name="Aryal R."/>
            <person name="Dudchenko O."/>
            <person name="Sargent D.J."/>
            <person name="Mead D."/>
            <person name="Buti M."/>
            <person name="Cavallini A."/>
            <person name="Hytonen T."/>
            <person name="Andres J."/>
            <person name="Pham M."/>
            <person name="Weisz D."/>
            <person name="Mascagni F."/>
            <person name="Usai G."/>
            <person name="Natali L."/>
            <person name="Bassil N."/>
            <person name="Fernandez G.E."/>
            <person name="Lomsadze A."/>
            <person name="Armour M."/>
            <person name="Olukolu B."/>
            <person name="Poorten T."/>
            <person name="Britton C."/>
            <person name="Davik J."/>
            <person name="Ashrafi H."/>
            <person name="Aiden E.L."/>
            <person name="Borodovsky M."/>
            <person name="Worthington M."/>
        </authorList>
    </citation>
    <scope>NUCLEOTIDE SEQUENCE [LARGE SCALE GENOMIC DNA]</scope>
    <source>
        <strain evidence="2">PI 553951</strain>
    </source>
</reference>
<protein>
    <submittedName>
        <fullName evidence="2">Uncharacterized protein</fullName>
    </submittedName>
</protein>
<keyword evidence="1" id="KW-0472">Membrane</keyword>
<evidence type="ECO:0000256" key="1">
    <source>
        <dbReference type="SAM" id="Phobius"/>
    </source>
</evidence>
<evidence type="ECO:0000313" key="3">
    <source>
        <dbReference type="Proteomes" id="UP001457282"/>
    </source>
</evidence>
<keyword evidence="1" id="KW-1133">Transmembrane helix</keyword>
<organism evidence="2 3">
    <name type="scientific">Rubus argutus</name>
    <name type="common">Southern blackberry</name>
    <dbReference type="NCBI Taxonomy" id="59490"/>
    <lineage>
        <taxon>Eukaryota</taxon>
        <taxon>Viridiplantae</taxon>
        <taxon>Streptophyta</taxon>
        <taxon>Embryophyta</taxon>
        <taxon>Tracheophyta</taxon>
        <taxon>Spermatophyta</taxon>
        <taxon>Magnoliopsida</taxon>
        <taxon>eudicotyledons</taxon>
        <taxon>Gunneridae</taxon>
        <taxon>Pentapetalae</taxon>
        <taxon>rosids</taxon>
        <taxon>fabids</taxon>
        <taxon>Rosales</taxon>
        <taxon>Rosaceae</taxon>
        <taxon>Rosoideae</taxon>
        <taxon>Rosoideae incertae sedis</taxon>
        <taxon>Rubus</taxon>
    </lineage>
</organism>
<accession>A0AAW1VU38</accession>
<dbReference type="EMBL" id="JBEDUW010000007">
    <property type="protein sequence ID" value="KAK9911270.1"/>
    <property type="molecule type" value="Genomic_DNA"/>
</dbReference>
<name>A0AAW1VU38_RUBAR</name>
<dbReference type="AlphaFoldDB" id="A0AAW1VU38"/>
<sequence length="84" mass="9638">MFDLRRAMNLGLEFRKEWLQQNFPCLCEHISIVIQLSFLGILLLLIYKKAWAKSASKEQLSLTKAQRRMALALASDSAPFTRPA</sequence>
<gene>
    <name evidence="2" type="ORF">M0R45_035191</name>
</gene>
<comment type="caution">
    <text evidence="2">The sequence shown here is derived from an EMBL/GenBank/DDBJ whole genome shotgun (WGS) entry which is preliminary data.</text>
</comment>
<dbReference type="Proteomes" id="UP001457282">
    <property type="component" value="Unassembled WGS sequence"/>
</dbReference>
<proteinExistence type="predicted"/>
<keyword evidence="3" id="KW-1185">Reference proteome</keyword>
<keyword evidence="1" id="KW-0812">Transmembrane</keyword>
<evidence type="ECO:0000313" key="2">
    <source>
        <dbReference type="EMBL" id="KAK9911270.1"/>
    </source>
</evidence>
<feature type="transmembrane region" description="Helical" evidence="1">
    <location>
        <begin position="29"/>
        <end position="47"/>
    </location>
</feature>